<gene>
    <name evidence="1" type="ORF">QAD02_020626</name>
</gene>
<dbReference type="EMBL" id="CM056741">
    <property type="protein sequence ID" value="KAJ8684833.1"/>
    <property type="molecule type" value="Genomic_DNA"/>
</dbReference>
<dbReference type="Proteomes" id="UP001239111">
    <property type="component" value="Chromosome 1"/>
</dbReference>
<keyword evidence="2" id="KW-1185">Reference proteome</keyword>
<sequence length="152" mass="17464">MFVDELFGCQGLDLRIAANKMLTVNNRQKTQSFTETVVPSQLSTTATVIDKQQYTLTANENLAEQPSPKKLVLTRQEDSLKKFKHSRIQGKGNCIAVKVEKNQEGFQDSFKESLTFPEEYRPKEEKLKLQKGGKNKRHPVAISNEWNEEYEK</sequence>
<protein>
    <submittedName>
        <fullName evidence="1">Uncharacterized protein</fullName>
    </submittedName>
</protein>
<name>A0ACC2PN03_9HYME</name>
<evidence type="ECO:0000313" key="2">
    <source>
        <dbReference type="Proteomes" id="UP001239111"/>
    </source>
</evidence>
<evidence type="ECO:0000313" key="1">
    <source>
        <dbReference type="EMBL" id="KAJ8684833.1"/>
    </source>
</evidence>
<accession>A0ACC2PN03</accession>
<proteinExistence type="predicted"/>
<comment type="caution">
    <text evidence="1">The sequence shown here is derived from an EMBL/GenBank/DDBJ whole genome shotgun (WGS) entry which is preliminary data.</text>
</comment>
<organism evidence="1 2">
    <name type="scientific">Eretmocerus hayati</name>
    <dbReference type="NCBI Taxonomy" id="131215"/>
    <lineage>
        <taxon>Eukaryota</taxon>
        <taxon>Metazoa</taxon>
        <taxon>Ecdysozoa</taxon>
        <taxon>Arthropoda</taxon>
        <taxon>Hexapoda</taxon>
        <taxon>Insecta</taxon>
        <taxon>Pterygota</taxon>
        <taxon>Neoptera</taxon>
        <taxon>Endopterygota</taxon>
        <taxon>Hymenoptera</taxon>
        <taxon>Apocrita</taxon>
        <taxon>Proctotrupomorpha</taxon>
        <taxon>Chalcidoidea</taxon>
        <taxon>Aphelinidae</taxon>
        <taxon>Aphelininae</taxon>
        <taxon>Eretmocerus</taxon>
    </lineage>
</organism>
<reference evidence="1" key="1">
    <citation type="submission" date="2023-04" db="EMBL/GenBank/DDBJ databases">
        <title>A chromosome-level genome assembly of the parasitoid wasp Eretmocerus hayati.</title>
        <authorList>
            <person name="Zhong Y."/>
            <person name="Liu S."/>
            <person name="Liu Y."/>
        </authorList>
    </citation>
    <scope>NUCLEOTIDE SEQUENCE</scope>
    <source>
        <strain evidence="1">ZJU_SS_LIU_2023</strain>
    </source>
</reference>